<dbReference type="CDD" id="cd00496">
    <property type="entry name" value="PheRS_alpha_core"/>
    <property type="match status" value="1"/>
</dbReference>
<dbReference type="RefSeq" id="WP_013681320.1">
    <property type="nucleotide sequence ID" value="NC_015318.1"/>
</dbReference>
<dbReference type="InterPro" id="IPR004188">
    <property type="entry name" value="Phe-tRNA_ligase_II_N"/>
</dbReference>
<sequence length="341" mass="39356">MEQLKKEFEQLLKDVENQEQLKQLKAQFLGKKGKITAFFKQLKGLSEEEKKEFGKKINELKEFCERLLEDKSKELFERAKQESLKKEAVDITLPARGANFGAIHPITKTIMEIEDIFKSLGFGVESGPEVELDLFNFEMLNIPKEHPARDMQDTFYIDDNVVLRTHTSPTQIRVMKRQKPPVMFISPGRVYRRDSDLTHSPMFHQIEGLLVDKNVRFSDLKGVLSEFLRMFFGDVPVRFRPSYFPFTEPSAEVDIGCIICKGKGCRVCSHTGYLEVLGCGMVHPNVLKNCGYDPDEYVGFAFGLGIERFAMLKYGIDNIKLFFENDLRFLEQFSYSKGRLL</sequence>
<dbReference type="FunFam" id="3.30.930.10:FF:000003">
    <property type="entry name" value="Phenylalanine--tRNA ligase alpha subunit"/>
    <property type="match status" value="1"/>
</dbReference>
<dbReference type="InterPro" id="IPR022911">
    <property type="entry name" value="Phe_tRNA_ligase_alpha1_bac"/>
</dbReference>
<evidence type="ECO:0000256" key="9">
    <source>
        <dbReference type="ARBA" id="ARBA00022842"/>
    </source>
</evidence>
<keyword evidence="5 13" id="KW-0436">Ligase</keyword>
<evidence type="ECO:0000313" key="16">
    <source>
        <dbReference type="Proteomes" id="UP000008139"/>
    </source>
</evidence>
<dbReference type="EMBL" id="CP002606">
    <property type="protein sequence ID" value="AEA33276.1"/>
    <property type="molecule type" value="Genomic_DNA"/>
</dbReference>
<accession>F2LY11</accession>
<dbReference type="FunCoup" id="F2LY11">
    <property type="interactions" value="418"/>
</dbReference>
<dbReference type="EC" id="6.1.1.20" evidence="13"/>
<dbReference type="InterPro" id="IPR002319">
    <property type="entry name" value="Phenylalanyl-tRNA_Synthase"/>
</dbReference>
<keyword evidence="4 13" id="KW-0963">Cytoplasm</keyword>
<dbReference type="InterPro" id="IPR006195">
    <property type="entry name" value="aa-tRNA-synth_II"/>
</dbReference>
<comment type="subcellular location">
    <subcellularLocation>
        <location evidence="1 13">Cytoplasm</location>
    </subcellularLocation>
</comment>
<dbReference type="InterPro" id="IPR004529">
    <property type="entry name" value="Phe-tRNA-synth_IIc_asu"/>
</dbReference>
<dbReference type="InterPro" id="IPR010978">
    <property type="entry name" value="tRNA-bd_arm"/>
</dbReference>
<keyword evidence="16" id="KW-1185">Reference proteome</keyword>
<dbReference type="PANTHER" id="PTHR11538">
    <property type="entry name" value="PHENYLALANYL-TRNA SYNTHETASE"/>
    <property type="match status" value="1"/>
</dbReference>
<comment type="catalytic activity">
    <reaction evidence="12 13">
        <text>tRNA(Phe) + L-phenylalanine + ATP = L-phenylalanyl-tRNA(Phe) + AMP + diphosphate + H(+)</text>
        <dbReference type="Rhea" id="RHEA:19413"/>
        <dbReference type="Rhea" id="RHEA-COMP:9668"/>
        <dbReference type="Rhea" id="RHEA-COMP:9699"/>
        <dbReference type="ChEBI" id="CHEBI:15378"/>
        <dbReference type="ChEBI" id="CHEBI:30616"/>
        <dbReference type="ChEBI" id="CHEBI:33019"/>
        <dbReference type="ChEBI" id="CHEBI:58095"/>
        <dbReference type="ChEBI" id="CHEBI:78442"/>
        <dbReference type="ChEBI" id="CHEBI:78531"/>
        <dbReference type="ChEBI" id="CHEBI:456215"/>
        <dbReference type="EC" id="6.1.1.20"/>
    </reaction>
</comment>
<evidence type="ECO:0000256" key="10">
    <source>
        <dbReference type="ARBA" id="ARBA00022917"/>
    </source>
</evidence>
<comment type="similarity">
    <text evidence="2 13">Belongs to the class-II aminoacyl-tRNA synthetase family. Phe-tRNA synthetase alpha subunit type 1 subfamily.</text>
</comment>
<dbReference type="InParanoid" id="F2LY11"/>
<evidence type="ECO:0000256" key="13">
    <source>
        <dbReference type="HAMAP-Rule" id="MF_00281"/>
    </source>
</evidence>
<evidence type="ECO:0000256" key="11">
    <source>
        <dbReference type="ARBA" id="ARBA00023146"/>
    </source>
</evidence>
<dbReference type="Gene3D" id="3.30.930.10">
    <property type="entry name" value="Bira Bifunctional Protein, Domain 2"/>
    <property type="match status" value="1"/>
</dbReference>
<keyword evidence="11 13" id="KW-0030">Aminoacyl-tRNA synthetase</keyword>
<keyword evidence="7 13" id="KW-0547">Nucleotide-binding</keyword>
<dbReference type="PROSITE" id="PS50862">
    <property type="entry name" value="AA_TRNA_LIGASE_II"/>
    <property type="match status" value="1"/>
</dbReference>
<dbReference type="STRING" id="760142.Hipma_0299"/>
<dbReference type="GO" id="GO:0000287">
    <property type="term" value="F:magnesium ion binding"/>
    <property type="evidence" value="ECO:0007669"/>
    <property type="project" value="UniProtKB-UniRule"/>
</dbReference>
<dbReference type="OrthoDB" id="9800719at2"/>
<dbReference type="InterPro" id="IPR045864">
    <property type="entry name" value="aa-tRNA-synth_II/BPL/LPL"/>
</dbReference>
<dbReference type="Proteomes" id="UP000008139">
    <property type="component" value="Chromosome"/>
</dbReference>
<dbReference type="GO" id="GO:0006432">
    <property type="term" value="P:phenylalanyl-tRNA aminoacylation"/>
    <property type="evidence" value="ECO:0007669"/>
    <property type="project" value="UniProtKB-UniRule"/>
</dbReference>
<evidence type="ECO:0000259" key="14">
    <source>
        <dbReference type="PROSITE" id="PS50862"/>
    </source>
</evidence>
<evidence type="ECO:0000256" key="6">
    <source>
        <dbReference type="ARBA" id="ARBA00022723"/>
    </source>
</evidence>
<evidence type="ECO:0000256" key="3">
    <source>
        <dbReference type="ARBA" id="ARBA00011209"/>
    </source>
</evidence>
<evidence type="ECO:0000256" key="12">
    <source>
        <dbReference type="ARBA" id="ARBA00049255"/>
    </source>
</evidence>
<name>F2LY11_HIPMA</name>
<dbReference type="GO" id="GO:0005524">
    <property type="term" value="F:ATP binding"/>
    <property type="evidence" value="ECO:0007669"/>
    <property type="project" value="UniProtKB-UniRule"/>
</dbReference>
<dbReference type="NCBIfam" id="TIGR00468">
    <property type="entry name" value="pheS"/>
    <property type="match status" value="1"/>
</dbReference>
<evidence type="ECO:0000256" key="4">
    <source>
        <dbReference type="ARBA" id="ARBA00022490"/>
    </source>
</evidence>
<keyword evidence="6 13" id="KW-0479">Metal-binding</keyword>
<dbReference type="Pfam" id="PF02912">
    <property type="entry name" value="Phe_tRNA-synt_N"/>
    <property type="match status" value="1"/>
</dbReference>
<evidence type="ECO:0000256" key="5">
    <source>
        <dbReference type="ARBA" id="ARBA00022598"/>
    </source>
</evidence>
<dbReference type="SUPFAM" id="SSF55681">
    <property type="entry name" value="Class II aaRS and biotin synthetases"/>
    <property type="match status" value="1"/>
</dbReference>
<dbReference type="KEGG" id="hmr:Hipma_0299"/>
<dbReference type="eggNOG" id="COG0016">
    <property type="taxonomic scope" value="Bacteria"/>
</dbReference>
<dbReference type="PANTHER" id="PTHR11538:SF41">
    <property type="entry name" value="PHENYLALANINE--TRNA LIGASE, MITOCHONDRIAL"/>
    <property type="match status" value="1"/>
</dbReference>
<organism evidence="15 16">
    <name type="scientific">Hippea maritima (strain ATCC 700847 / DSM 10411 / MH2)</name>
    <dbReference type="NCBI Taxonomy" id="760142"/>
    <lineage>
        <taxon>Bacteria</taxon>
        <taxon>Pseudomonadati</taxon>
        <taxon>Campylobacterota</taxon>
        <taxon>Desulfurellia</taxon>
        <taxon>Desulfurellales</taxon>
        <taxon>Hippeaceae</taxon>
        <taxon>Hippea</taxon>
    </lineage>
</organism>
<evidence type="ECO:0000256" key="2">
    <source>
        <dbReference type="ARBA" id="ARBA00010207"/>
    </source>
</evidence>
<dbReference type="GO" id="GO:0005737">
    <property type="term" value="C:cytoplasm"/>
    <property type="evidence" value="ECO:0007669"/>
    <property type="project" value="UniProtKB-SubCell"/>
</dbReference>
<keyword evidence="9 13" id="KW-0460">Magnesium</keyword>
<dbReference type="AlphaFoldDB" id="F2LY11"/>
<feature type="domain" description="Aminoacyl-transfer RNA synthetases class-II family profile" evidence="14">
    <location>
        <begin position="113"/>
        <end position="324"/>
    </location>
</feature>
<proteinExistence type="inferred from homology"/>
<evidence type="ECO:0000256" key="7">
    <source>
        <dbReference type="ARBA" id="ARBA00022741"/>
    </source>
</evidence>
<dbReference type="Pfam" id="PF01409">
    <property type="entry name" value="tRNA-synt_2d"/>
    <property type="match status" value="1"/>
</dbReference>
<reference evidence="16" key="2">
    <citation type="submission" date="2011-03" db="EMBL/GenBank/DDBJ databases">
        <title>The complete genome of Hippea maritima DSM 10411.</title>
        <authorList>
            <consortium name="US DOE Joint Genome Institute (JGI-PGF)"/>
            <person name="Lucas S."/>
            <person name="Copeland A."/>
            <person name="Lapidus A."/>
            <person name="Bruce D."/>
            <person name="Goodwin L."/>
            <person name="Pitluck S."/>
            <person name="Peters L."/>
            <person name="Kyrpides N."/>
            <person name="Mavromatis K."/>
            <person name="Pagani I."/>
            <person name="Ivanova N."/>
            <person name="Mikhailova N."/>
            <person name="Lu M."/>
            <person name="Detter J.C."/>
            <person name="Tapia R."/>
            <person name="Han C."/>
            <person name="Land M."/>
            <person name="Hauser L."/>
            <person name="Markowitz V."/>
            <person name="Cheng J.-F."/>
            <person name="Hugenholtz P."/>
            <person name="Woyke T."/>
            <person name="Wu D."/>
            <person name="Spring S."/>
            <person name="Schroeder M."/>
            <person name="Brambilla E."/>
            <person name="Klenk H.-P."/>
            <person name="Eisen J.A."/>
        </authorList>
    </citation>
    <scope>NUCLEOTIDE SEQUENCE [LARGE SCALE GENOMIC DNA]</scope>
    <source>
        <strain evidence="16">ATCC 700847 / DSM 10411 / MH2</strain>
    </source>
</reference>
<gene>
    <name evidence="13" type="primary">pheS</name>
    <name evidence="15" type="ordered locus">Hipma_0299</name>
</gene>
<evidence type="ECO:0000313" key="15">
    <source>
        <dbReference type="EMBL" id="AEA33276.1"/>
    </source>
</evidence>
<comment type="subunit">
    <text evidence="3 13">Tetramer of two alpha and two beta subunits.</text>
</comment>
<evidence type="ECO:0000256" key="8">
    <source>
        <dbReference type="ARBA" id="ARBA00022840"/>
    </source>
</evidence>
<keyword evidence="8 13" id="KW-0067">ATP-binding</keyword>
<dbReference type="GO" id="GO:0004826">
    <property type="term" value="F:phenylalanine-tRNA ligase activity"/>
    <property type="evidence" value="ECO:0007669"/>
    <property type="project" value="UniProtKB-UniRule"/>
</dbReference>
<keyword evidence="10 13" id="KW-0648">Protein biosynthesis</keyword>
<protein>
    <recommendedName>
        <fullName evidence="13">Phenylalanine--tRNA ligase alpha subunit</fullName>
        <ecNumber evidence="13">6.1.1.20</ecNumber>
    </recommendedName>
    <alternativeName>
        <fullName evidence="13">Phenylalanyl-tRNA synthetase alpha subunit</fullName>
        <shortName evidence="13">PheRS</shortName>
    </alternativeName>
</protein>
<dbReference type="GO" id="GO:0000049">
    <property type="term" value="F:tRNA binding"/>
    <property type="evidence" value="ECO:0007669"/>
    <property type="project" value="InterPro"/>
</dbReference>
<dbReference type="HAMAP" id="MF_00281">
    <property type="entry name" value="Phe_tRNA_synth_alpha1"/>
    <property type="match status" value="1"/>
</dbReference>
<dbReference type="SUPFAM" id="SSF46589">
    <property type="entry name" value="tRNA-binding arm"/>
    <property type="match status" value="1"/>
</dbReference>
<dbReference type="HOGENOM" id="CLU_025086_0_1_7"/>
<feature type="binding site" evidence="13">
    <location>
        <position position="248"/>
    </location>
    <ligand>
        <name>Mg(2+)</name>
        <dbReference type="ChEBI" id="CHEBI:18420"/>
        <note>shared with beta subunit</note>
    </ligand>
</feature>
<comment type="cofactor">
    <cofactor evidence="13">
        <name>Mg(2+)</name>
        <dbReference type="ChEBI" id="CHEBI:18420"/>
    </cofactor>
    <text evidence="13">Binds 2 magnesium ions per tetramer.</text>
</comment>
<reference evidence="15 16" key="1">
    <citation type="journal article" date="2011" name="Stand. Genomic Sci.">
        <title>Complete genome sequence of the thermophilic sulfur-reducer Hippea maritima type strain (MH(2)).</title>
        <authorList>
            <person name="Huntemann M."/>
            <person name="Lu M."/>
            <person name="Nolan M."/>
            <person name="Lapidus A."/>
            <person name="Lucas S."/>
            <person name="Hammon N."/>
            <person name="Deshpande S."/>
            <person name="Cheng J.F."/>
            <person name="Tapia R."/>
            <person name="Han C."/>
            <person name="Goodwin L."/>
            <person name="Pitluck S."/>
            <person name="Liolios K."/>
            <person name="Pagani I."/>
            <person name="Ivanova N."/>
            <person name="Ovchinikova G."/>
            <person name="Pati A."/>
            <person name="Chen A."/>
            <person name="Palaniappan K."/>
            <person name="Land M."/>
            <person name="Hauser L."/>
            <person name="Jeffries C.D."/>
            <person name="Detter J.C."/>
            <person name="Brambilla E.M."/>
            <person name="Rohde M."/>
            <person name="Spring S."/>
            <person name="Goker M."/>
            <person name="Woyke T."/>
            <person name="Bristow J."/>
            <person name="Eisen J.A."/>
            <person name="Markowitz V."/>
            <person name="Hugenholtz P."/>
            <person name="Kyrpides N.C."/>
            <person name="Klenk H.P."/>
            <person name="Mavromatis K."/>
        </authorList>
    </citation>
    <scope>NUCLEOTIDE SEQUENCE [LARGE SCALE GENOMIC DNA]</scope>
    <source>
        <strain evidence="16">ATCC 700847 / DSM 10411 / MH2</strain>
    </source>
</reference>
<evidence type="ECO:0000256" key="1">
    <source>
        <dbReference type="ARBA" id="ARBA00004496"/>
    </source>
</evidence>